<evidence type="ECO:0000256" key="2">
    <source>
        <dbReference type="ARBA" id="ARBA00008444"/>
    </source>
</evidence>
<evidence type="ECO:0000313" key="10">
    <source>
        <dbReference type="EMBL" id="CAG6710419.1"/>
    </source>
</evidence>
<dbReference type="EMBL" id="HBUF01347073">
    <property type="protein sequence ID" value="CAG6710419.1"/>
    <property type="molecule type" value="Transcribed_RNA"/>
</dbReference>
<sequence>MDNKPTPEPFFFSDSKLNNMAKHFIGNNSRYRENIYIPQVIGHNPFKSNEEKIMESILESCAFKTVISTVGGFVLGGALGLFSSSFAPVTVPIPGQDLKTQTAREIFREMRMSMLSYGKNFAAVGAIFTVVECSIETYRGKSDWKNSTYAGGVTGGLIGLRAGIKPGILGAAGFAAFSTLIDMTSTRDYHSLQSISSQNILKAHVSSCEEDTILHEDNTCISGSRVLYQNM</sequence>
<dbReference type="GO" id="GO:0030943">
    <property type="term" value="F:mitochondrion targeting sequence binding"/>
    <property type="evidence" value="ECO:0007669"/>
    <property type="project" value="TreeGrafter"/>
</dbReference>
<proteinExistence type="inferred from homology"/>
<accession>A0A8D8XX34</accession>
<protein>
    <recommendedName>
        <fullName evidence="9">Mitochondrial import inner membrane translocase subunit TIM22</fullName>
    </recommendedName>
</protein>
<comment type="subcellular location">
    <subcellularLocation>
        <location evidence="1 9">Mitochondrion inner membrane</location>
        <topology evidence="1 9">Multi-pass membrane protein</topology>
    </subcellularLocation>
</comment>
<name>A0A8D8XX34_9HEMI</name>
<dbReference type="Pfam" id="PF02466">
    <property type="entry name" value="Tim17"/>
    <property type="match status" value="1"/>
</dbReference>
<keyword evidence="3" id="KW-0812">Transmembrane</keyword>
<comment type="function">
    <text evidence="8 9">Essential core component of the TIM22 complex, a complex that mediates the import and insertion of multi-pass transmembrane proteins into the mitochondrial inner membrane. In the TIM22 complex, it constitutes the voltage-activated and signal-gated channel. Forms a twin-pore translocase that uses the membrane potential as external driving force in 2 voltage-dependent steps.</text>
</comment>
<keyword evidence="4 9" id="KW-0999">Mitochondrion inner membrane</keyword>
<dbReference type="EMBL" id="HBUF01347071">
    <property type="protein sequence ID" value="CAG6710415.1"/>
    <property type="molecule type" value="Transcribed_RNA"/>
</dbReference>
<dbReference type="GO" id="GO:0045039">
    <property type="term" value="P:protein insertion into mitochondrial inner membrane"/>
    <property type="evidence" value="ECO:0007669"/>
    <property type="project" value="UniProtKB-UniRule"/>
</dbReference>
<dbReference type="InterPro" id="IPR039175">
    <property type="entry name" value="TIM22"/>
</dbReference>
<keyword evidence="9" id="KW-0813">Transport</keyword>
<evidence type="ECO:0000256" key="3">
    <source>
        <dbReference type="ARBA" id="ARBA00022692"/>
    </source>
</evidence>
<dbReference type="GO" id="GO:0008320">
    <property type="term" value="F:protein transmembrane transporter activity"/>
    <property type="evidence" value="ECO:0007669"/>
    <property type="project" value="UniProtKB-UniRule"/>
</dbReference>
<keyword evidence="9" id="KW-0653">Protein transport</keyword>
<keyword evidence="6 9" id="KW-0496">Mitochondrion</keyword>
<evidence type="ECO:0000256" key="4">
    <source>
        <dbReference type="ARBA" id="ARBA00022792"/>
    </source>
</evidence>
<evidence type="ECO:0000256" key="7">
    <source>
        <dbReference type="ARBA" id="ARBA00023136"/>
    </source>
</evidence>
<keyword evidence="9" id="KW-0811">Translocation</keyword>
<dbReference type="GO" id="GO:0042721">
    <property type="term" value="C:TIM22 mitochondrial import inner membrane insertion complex"/>
    <property type="evidence" value="ECO:0007669"/>
    <property type="project" value="UniProtKB-UniRule"/>
</dbReference>
<dbReference type="AlphaFoldDB" id="A0A8D8XX34"/>
<evidence type="ECO:0000256" key="9">
    <source>
        <dbReference type="RuleBase" id="RU367038"/>
    </source>
</evidence>
<organism evidence="10">
    <name type="scientific">Cacopsylla melanoneura</name>
    <dbReference type="NCBI Taxonomy" id="428564"/>
    <lineage>
        <taxon>Eukaryota</taxon>
        <taxon>Metazoa</taxon>
        <taxon>Ecdysozoa</taxon>
        <taxon>Arthropoda</taxon>
        <taxon>Hexapoda</taxon>
        <taxon>Insecta</taxon>
        <taxon>Pterygota</taxon>
        <taxon>Neoptera</taxon>
        <taxon>Paraneoptera</taxon>
        <taxon>Hemiptera</taxon>
        <taxon>Sternorrhyncha</taxon>
        <taxon>Psylloidea</taxon>
        <taxon>Psyllidae</taxon>
        <taxon>Psyllinae</taxon>
        <taxon>Cacopsylla</taxon>
    </lineage>
</organism>
<evidence type="ECO:0000256" key="1">
    <source>
        <dbReference type="ARBA" id="ARBA00004448"/>
    </source>
</evidence>
<keyword evidence="5" id="KW-1133">Transmembrane helix</keyword>
<evidence type="ECO:0000256" key="8">
    <source>
        <dbReference type="ARBA" id="ARBA00024713"/>
    </source>
</evidence>
<comment type="similarity">
    <text evidence="2 9">Belongs to the Tim17/Tim22/Tim23 family.</text>
</comment>
<evidence type="ECO:0000256" key="5">
    <source>
        <dbReference type="ARBA" id="ARBA00022989"/>
    </source>
</evidence>
<keyword evidence="7" id="KW-0472">Membrane</keyword>
<dbReference type="PANTHER" id="PTHR14110">
    <property type="entry name" value="MITOCHONDRIAL IMPORT INNER MEMBRANE TRANSLOCASE SUBUNIT TIM22"/>
    <property type="match status" value="1"/>
</dbReference>
<comment type="subunit">
    <text evidence="9">Component of the TIM22 complex.</text>
</comment>
<evidence type="ECO:0000256" key="6">
    <source>
        <dbReference type="ARBA" id="ARBA00023128"/>
    </source>
</evidence>
<dbReference type="PANTHER" id="PTHR14110:SF0">
    <property type="entry name" value="MITOCHONDRIAL IMPORT INNER MEMBRANE TRANSLOCASE SUBUNIT TIM22"/>
    <property type="match status" value="1"/>
</dbReference>
<reference evidence="10" key="1">
    <citation type="submission" date="2021-05" db="EMBL/GenBank/DDBJ databases">
        <authorList>
            <person name="Alioto T."/>
            <person name="Alioto T."/>
            <person name="Gomez Garrido J."/>
        </authorList>
    </citation>
    <scope>NUCLEOTIDE SEQUENCE</scope>
</reference>